<evidence type="ECO:0000313" key="1">
    <source>
        <dbReference type="EMBL" id="UYW02235.1"/>
    </source>
</evidence>
<accession>A0ABY6M345</accession>
<keyword evidence="2" id="KW-1185">Reference proteome</keyword>
<proteinExistence type="predicted"/>
<dbReference type="Proteomes" id="UP001163328">
    <property type="component" value="Chromosome"/>
</dbReference>
<name>A0ABY6M345_9FLAO</name>
<dbReference type="RefSeq" id="WP_264434734.1">
    <property type="nucleotide sequence ID" value="NZ_CP081495.1"/>
</dbReference>
<protein>
    <submittedName>
        <fullName evidence="1">Uncharacterized protein</fullName>
    </submittedName>
</protein>
<gene>
    <name evidence="1" type="ORF">K5I29_04855</name>
</gene>
<organism evidence="1 2">
    <name type="scientific">Flavobacterium agricola</name>
    <dbReference type="NCBI Taxonomy" id="2870839"/>
    <lineage>
        <taxon>Bacteria</taxon>
        <taxon>Pseudomonadati</taxon>
        <taxon>Bacteroidota</taxon>
        <taxon>Flavobacteriia</taxon>
        <taxon>Flavobacteriales</taxon>
        <taxon>Flavobacteriaceae</taxon>
        <taxon>Flavobacterium</taxon>
    </lineage>
</organism>
<dbReference type="EMBL" id="CP081495">
    <property type="protein sequence ID" value="UYW02235.1"/>
    <property type="molecule type" value="Genomic_DNA"/>
</dbReference>
<sequence length="113" mass="13425">MKEIDSRFVGMWKGTDNGSYFVGEVNSWILNRYENGVFKIQFTTQYANGGVETLEEQGEWWVTDRLFYELKEKATHYECYAFVVLSPNTIQFIDTQDDFDEPYTFLDQRIMLD</sequence>
<evidence type="ECO:0000313" key="2">
    <source>
        <dbReference type="Proteomes" id="UP001163328"/>
    </source>
</evidence>
<reference evidence="1" key="1">
    <citation type="submission" date="2021-08" db="EMBL/GenBank/DDBJ databases">
        <title>Flavobacterium sp. strain CC-SYL302.</title>
        <authorList>
            <person name="Lin S.-Y."/>
            <person name="Lee T.-H."/>
            <person name="Young C.-C."/>
        </authorList>
    </citation>
    <scope>NUCLEOTIDE SEQUENCE</scope>
    <source>
        <strain evidence="1">CC-SYL302</strain>
    </source>
</reference>